<reference evidence="2" key="2">
    <citation type="submission" date="2017-06" db="EMBL/GenBank/DDBJ databases">
        <title>The pomegranate genome and the genomics of punicalagin biosynthesis.</title>
        <authorList>
            <person name="Xu C."/>
        </authorList>
    </citation>
    <scope>NUCLEOTIDE SEQUENCE [LARGE SCALE GENOMIC DNA]</scope>
    <source>
        <tissue evidence="2">Fresh leaf</tissue>
    </source>
</reference>
<name>A0A218XDC8_PUNGR</name>
<dbReference type="Proteomes" id="UP000197138">
    <property type="component" value="Unassembled WGS sequence"/>
</dbReference>
<reference evidence="3 5" key="3">
    <citation type="submission" date="2017-11" db="EMBL/GenBank/DDBJ databases">
        <title>De-novo sequencing of pomegranate (Punica granatum L.) genome.</title>
        <authorList>
            <person name="Akparov Z."/>
            <person name="Amiraslanov A."/>
            <person name="Hajiyeva S."/>
            <person name="Abbasov M."/>
            <person name="Kaur K."/>
            <person name="Hamwieh A."/>
            <person name="Solovyev V."/>
            <person name="Salamov A."/>
            <person name="Braich B."/>
            <person name="Kosarev P."/>
            <person name="Mahmoud A."/>
            <person name="Hajiyev E."/>
            <person name="Babayeva S."/>
            <person name="Izzatullayeva V."/>
            <person name="Mammadov A."/>
            <person name="Mammadov A."/>
            <person name="Sharifova S."/>
            <person name="Ojaghi J."/>
            <person name="Eynullazada K."/>
            <person name="Bayramov B."/>
            <person name="Abdulazimova A."/>
            <person name="Shahmuradov I."/>
        </authorList>
    </citation>
    <scope>NUCLEOTIDE SEQUENCE [LARGE SCALE GENOMIC DNA]</scope>
    <source>
        <strain evidence="3">AG2017</strain>
        <strain evidence="5">cv. AG2017</strain>
        <tissue evidence="3">Leaf</tissue>
    </source>
</reference>
<dbReference type="Proteomes" id="UP000233551">
    <property type="component" value="Unassembled WGS sequence"/>
</dbReference>
<accession>A0A218XDC8</accession>
<evidence type="ECO:0000313" key="2">
    <source>
        <dbReference type="EMBL" id="OWM82808.1"/>
    </source>
</evidence>
<dbReference type="AlphaFoldDB" id="A0A218XDC8"/>
<protein>
    <submittedName>
        <fullName evidence="2">Uncharacterized protein</fullName>
    </submittedName>
</protein>
<feature type="region of interest" description="Disordered" evidence="1">
    <location>
        <begin position="79"/>
        <end position="101"/>
    </location>
</feature>
<reference evidence="4" key="1">
    <citation type="journal article" date="2017" name="Plant J.">
        <title>The pomegranate (Punica granatum L.) genome and the genomics of punicalagin biosynthesis.</title>
        <authorList>
            <person name="Qin G."/>
            <person name="Xu C."/>
            <person name="Ming R."/>
            <person name="Tang H."/>
            <person name="Guyot R."/>
            <person name="Kramer E.M."/>
            <person name="Hu Y."/>
            <person name="Yi X."/>
            <person name="Qi Y."/>
            <person name="Xu X."/>
            <person name="Gao Z."/>
            <person name="Pan H."/>
            <person name="Jian J."/>
            <person name="Tian Y."/>
            <person name="Yue Z."/>
            <person name="Xu Y."/>
        </authorList>
    </citation>
    <scope>NUCLEOTIDE SEQUENCE [LARGE SCALE GENOMIC DNA]</scope>
    <source>
        <strain evidence="4">cv. Dabenzi</strain>
    </source>
</reference>
<dbReference type="EMBL" id="MTKT01001946">
    <property type="protein sequence ID" value="OWM82808.1"/>
    <property type="molecule type" value="Genomic_DNA"/>
</dbReference>
<comment type="caution">
    <text evidence="2">The sequence shown here is derived from an EMBL/GenBank/DDBJ whole genome shotgun (WGS) entry which is preliminary data.</text>
</comment>
<proteinExistence type="predicted"/>
<evidence type="ECO:0000313" key="5">
    <source>
        <dbReference type="Proteomes" id="UP000233551"/>
    </source>
</evidence>
<sequence length="137" mass="14576">MWTRWAISKSELSGFAGETPHWGEEGEVDDGNIKGGRDGDEGRVALGEREAGLEVESKGVDKAKCLGEGEASVDVVRGIDDESGGDEDGVPKKGEGVVGDGEGLMIGRWRERNLRTEPMEGFGFRVKAIDGLTIGGR</sequence>
<gene>
    <name evidence="2" type="ORF">CDL15_Pgr029169</name>
    <name evidence="3" type="ORF">CRG98_014192</name>
</gene>
<feature type="compositionally biased region" description="Basic and acidic residues" evidence="1">
    <location>
        <begin position="31"/>
        <end position="42"/>
    </location>
</feature>
<feature type="region of interest" description="Disordered" evidence="1">
    <location>
        <begin position="1"/>
        <end position="42"/>
    </location>
</feature>
<evidence type="ECO:0000256" key="1">
    <source>
        <dbReference type="SAM" id="MobiDB-lite"/>
    </source>
</evidence>
<organism evidence="2 4">
    <name type="scientific">Punica granatum</name>
    <name type="common">Pomegranate</name>
    <dbReference type="NCBI Taxonomy" id="22663"/>
    <lineage>
        <taxon>Eukaryota</taxon>
        <taxon>Viridiplantae</taxon>
        <taxon>Streptophyta</taxon>
        <taxon>Embryophyta</taxon>
        <taxon>Tracheophyta</taxon>
        <taxon>Spermatophyta</taxon>
        <taxon>Magnoliopsida</taxon>
        <taxon>eudicotyledons</taxon>
        <taxon>Gunneridae</taxon>
        <taxon>Pentapetalae</taxon>
        <taxon>rosids</taxon>
        <taxon>malvids</taxon>
        <taxon>Myrtales</taxon>
        <taxon>Lythraceae</taxon>
        <taxon>Punica</taxon>
    </lineage>
</organism>
<evidence type="ECO:0000313" key="4">
    <source>
        <dbReference type="Proteomes" id="UP000197138"/>
    </source>
</evidence>
<dbReference type="EMBL" id="PGOL01000751">
    <property type="protein sequence ID" value="PKI65453.1"/>
    <property type="molecule type" value="Genomic_DNA"/>
</dbReference>
<evidence type="ECO:0000313" key="3">
    <source>
        <dbReference type="EMBL" id="PKI65453.1"/>
    </source>
</evidence>
<keyword evidence="5" id="KW-1185">Reference proteome</keyword>